<dbReference type="PANTHER" id="PTHR43698">
    <property type="entry name" value="RIBD C-TERMINAL DOMAIN CONTAINING PROTEIN"/>
    <property type="match status" value="1"/>
</dbReference>
<accession>A0A369TJV6</accession>
<dbReference type="PANTHER" id="PTHR43698:SF1">
    <property type="entry name" value="BLL4564 PROTEIN"/>
    <property type="match status" value="1"/>
</dbReference>
<feature type="region of interest" description="Disordered" evidence="1">
    <location>
        <begin position="1"/>
        <end position="23"/>
    </location>
</feature>
<dbReference type="InterPro" id="IPR013096">
    <property type="entry name" value="Cupin_2"/>
</dbReference>
<protein>
    <submittedName>
        <fullName evidence="3">Cupin domain-containing protein</fullName>
    </submittedName>
</protein>
<feature type="compositionally biased region" description="Polar residues" evidence="1">
    <location>
        <begin position="13"/>
        <end position="23"/>
    </location>
</feature>
<keyword evidence="4" id="KW-1185">Reference proteome</keyword>
<dbReference type="Pfam" id="PF07883">
    <property type="entry name" value="Cupin_2"/>
    <property type="match status" value="1"/>
</dbReference>
<dbReference type="SUPFAM" id="SSF51182">
    <property type="entry name" value="RmlC-like cupins"/>
    <property type="match status" value="1"/>
</dbReference>
<dbReference type="RefSeq" id="WP_114511588.1">
    <property type="nucleotide sequence ID" value="NZ_QPMK01000011.1"/>
</dbReference>
<dbReference type="OrthoDB" id="7507676at2"/>
<organism evidence="3 4">
    <name type="scientific">Thalassococcus profundi</name>
    <dbReference type="NCBI Taxonomy" id="2282382"/>
    <lineage>
        <taxon>Bacteria</taxon>
        <taxon>Pseudomonadati</taxon>
        <taxon>Pseudomonadota</taxon>
        <taxon>Alphaproteobacteria</taxon>
        <taxon>Rhodobacterales</taxon>
        <taxon>Roseobacteraceae</taxon>
        <taxon>Thalassococcus</taxon>
    </lineage>
</organism>
<feature type="compositionally biased region" description="Basic and acidic residues" evidence="1">
    <location>
        <begin position="1"/>
        <end position="12"/>
    </location>
</feature>
<dbReference type="InterPro" id="IPR047263">
    <property type="entry name" value="HNL-like_cupin"/>
</dbReference>
<sequence length="132" mass="14032">MQITRSADHDSRSGNSDYFTGTVTLEPVPTPDAPARLNAARVTFGPGARTFWHTHPLGQTLLVLSGTCLAQTDGGAVMRLDPGDTVFFAPGEKHWHGAGPDAPMTHLAMQEAQDGSAADWLEEVTDAQYAGN</sequence>
<evidence type="ECO:0000313" key="3">
    <source>
        <dbReference type="EMBL" id="RDD65548.1"/>
    </source>
</evidence>
<dbReference type="Proteomes" id="UP000253977">
    <property type="component" value="Unassembled WGS sequence"/>
</dbReference>
<feature type="domain" description="Cupin type-2" evidence="2">
    <location>
        <begin position="41"/>
        <end position="105"/>
    </location>
</feature>
<dbReference type="InterPro" id="IPR011051">
    <property type="entry name" value="RmlC_Cupin_sf"/>
</dbReference>
<evidence type="ECO:0000259" key="2">
    <source>
        <dbReference type="Pfam" id="PF07883"/>
    </source>
</evidence>
<evidence type="ECO:0000313" key="4">
    <source>
        <dbReference type="Proteomes" id="UP000253977"/>
    </source>
</evidence>
<proteinExistence type="predicted"/>
<gene>
    <name evidence="3" type="ORF">DU478_13975</name>
</gene>
<dbReference type="CDD" id="cd02233">
    <property type="entry name" value="cupin_HNL-like"/>
    <property type="match status" value="1"/>
</dbReference>
<name>A0A369TJV6_9RHOB</name>
<dbReference type="AlphaFoldDB" id="A0A369TJV6"/>
<dbReference type="Gene3D" id="2.60.120.10">
    <property type="entry name" value="Jelly Rolls"/>
    <property type="match status" value="1"/>
</dbReference>
<dbReference type="EMBL" id="QPMK01000011">
    <property type="protein sequence ID" value="RDD65548.1"/>
    <property type="molecule type" value="Genomic_DNA"/>
</dbReference>
<evidence type="ECO:0000256" key="1">
    <source>
        <dbReference type="SAM" id="MobiDB-lite"/>
    </source>
</evidence>
<comment type="caution">
    <text evidence="3">The sequence shown here is derived from an EMBL/GenBank/DDBJ whole genome shotgun (WGS) entry which is preliminary data.</text>
</comment>
<reference evidence="3 4" key="1">
    <citation type="submission" date="2018-07" db="EMBL/GenBank/DDBJ databases">
        <title>Thalassococcus profundi sp. nov., a marine bacterium isolated from deep seawater of Okinawa Trough.</title>
        <authorList>
            <person name="Yu M."/>
        </authorList>
    </citation>
    <scope>NUCLEOTIDE SEQUENCE [LARGE SCALE GENOMIC DNA]</scope>
    <source>
        <strain evidence="3 4">WRAS1</strain>
    </source>
</reference>
<dbReference type="InterPro" id="IPR014710">
    <property type="entry name" value="RmlC-like_jellyroll"/>
</dbReference>